<evidence type="ECO:0000256" key="1">
    <source>
        <dbReference type="SAM" id="Phobius"/>
    </source>
</evidence>
<sequence length="223" mass="26266">MFYYHNKYYLIVNLLLYCNDFGKYSIFNCSLNPLFDKSKYIQFLFNNVSFILFDIPFSNILFFIFISFNFLLFFIFSHDKYPLNLFDIVPSILIFVISFISPIISSHSKYFSSSIHISQRLVQLLSIIIIVAPSKYSFISFVALVSFPFVQLLLLITIGILSNVYNNHQINVHTSNKIISGKEKPDKKCYLFDRFLICAFLHEFTIDLKKNTSIKKLQFQMKH</sequence>
<comment type="caution">
    <text evidence="2">The sequence shown here is derived from an EMBL/GenBank/DDBJ whole genome shotgun (WGS) entry which is preliminary data.</text>
</comment>
<keyword evidence="1" id="KW-1133">Transmembrane helix</keyword>
<keyword evidence="1" id="KW-0472">Membrane</keyword>
<accession>X6NY92</accession>
<reference evidence="2 3" key="1">
    <citation type="journal article" date="2013" name="Curr. Biol.">
        <title>The Genome of the Foraminiferan Reticulomyxa filosa.</title>
        <authorList>
            <person name="Glockner G."/>
            <person name="Hulsmann N."/>
            <person name="Schleicher M."/>
            <person name="Noegel A.A."/>
            <person name="Eichinger L."/>
            <person name="Gallinger C."/>
            <person name="Pawlowski J."/>
            <person name="Sierra R."/>
            <person name="Euteneuer U."/>
            <person name="Pillet L."/>
            <person name="Moustafa A."/>
            <person name="Platzer M."/>
            <person name="Groth M."/>
            <person name="Szafranski K."/>
            <person name="Schliwa M."/>
        </authorList>
    </citation>
    <scope>NUCLEOTIDE SEQUENCE [LARGE SCALE GENOMIC DNA]</scope>
</reference>
<feature type="transmembrane region" description="Helical" evidence="1">
    <location>
        <begin position="83"/>
        <end position="104"/>
    </location>
</feature>
<name>X6NY92_RETFI</name>
<keyword evidence="1" id="KW-0812">Transmembrane</keyword>
<feature type="transmembrane region" description="Helical" evidence="1">
    <location>
        <begin position="138"/>
        <end position="161"/>
    </location>
</feature>
<proteinExistence type="predicted"/>
<dbReference type="EMBL" id="ASPP01005585">
    <property type="protein sequence ID" value="ETO30262.1"/>
    <property type="molecule type" value="Genomic_DNA"/>
</dbReference>
<gene>
    <name evidence="2" type="ORF">RFI_06859</name>
</gene>
<evidence type="ECO:0000313" key="3">
    <source>
        <dbReference type="Proteomes" id="UP000023152"/>
    </source>
</evidence>
<feature type="transmembrane region" description="Helical" evidence="1">
    <location>
        <begin position="55"/>
        <end position="76"/>
    </location>
</feature>
<organism evidence="2 3">
    <name type="scientific">Reticulomyxa filosa</name>
    <dbReference type="NCBI Taxonomy" id="46433"/>
    <lineage>
        <taxon>Eukaryota</taxon>
        <taxon>Sar</taxon>
        <taxon>Rhizaria</taxon>
        <taxon>Retaria</taxon>
        <taxon>Foraminifera</taxon>
        <taxon>Monothalamids</taxon>
        <taxon>Reticulomyxidae</taxon>
        <taxon>Reticulomyxa</taxon>
    </lineage>
</organism>
<dbReference type="Proteomes" id="UP000023152">
    <property type="component" value="Unassembled WGS sequence"/>
</dbReference>
<dbReference type="AlphaFoldDB" id="X6NY92"/>
<keyword evidence="3" id="KW-1185">Reference proteome</keyword>
<protein>
    <submittedName>
        <fullName evidence="2">Uncharacterized protein</fullName>
    </submittedName>
</protein>
<evidence type="ECO:0000313" key="2">
    <source>
        <dbReference type="EMBL" id="ETO30262.1"/>
    </source>
</evidence>